<proteinExistence type="predicted"/>
<dbReference type="RefSeq" id="WP_073535188.1">
    <property type="nucleotide sequence ID" value="NZ_CAJUZY010000002.1"/>
</dbReference>
<gene>
    <name evidence="2" type="primary">wzy</name>
</gene>
<name>A0A0A8J535_ECOLX</name>
<feature type="transmembrane region" description="Helical" evidence="1">
    <location>
        <begin position="333"/>
        <end position="359"/>
    </location>
</feature>
<dbReference type="AlphaFoldDB" id="A0A0A8J535"/>
<sequence>MIYFTVLVMLFILGVLSLIKKSNLFSPSILFPLVIVTTLLPSLLLPSVFYTPSVYSVLYIFVCTTSFSFFSFLFEQINIKSKLSCNVLSFNMSGYYFIAFVTFILCFLMLDEFLNKIAGFANFGAYAEYYRAASTSGEDDLKDSVNYLVRNADMLALPLSVIGLYIWSTRRVSSIFKITVVIFILFSLTLPIISVARSGAIRACIVLLGVFVIFFRFRLKFAILVLSFVVALYVGAGFMFGYGSGGYSSFSESIGYFLVSFIRYLSGGYYTFDSYLLGKVDIFFRFAFVDSILGKIDTTLTLAGMGGKCIVCYPENHAEFVQVGPAENFVSNVYTVFGVVFSNLGWLGVFYFSLCGAIMGSLYKAMKSGRVFFAIVYSFLLPGVVLASFSEYFFAQIPLLIRFILLYMILFKLSAHKNKLEGF</sequence>
<feature type="transmembrane region" description="Helical" evidence="1">
    <location>
        <begin position="174"/>
        <end position="193"/>
    </location>
</feature>
<keyword evidence="1" id="KW-0812">Transmembrane</keyword>
<feature type="transmembrane region" description="Helical" evidence="1">
    <location>
        <begin position="371"/>
        <end position="389"/>
    </location>
</feature>
<feature type="transmembrane region" description="Helical" evidence="1">
    <location>
        <begin position="200"/>
        <end position="217"/>
    </location>
</feature>
<accession>A0A0A8J535</accession>
<reference evidence="2" key="1">
    <citation type="journal article" date="2014" name="DNA Res.">
        <title>A complete view of the genetic diversity of the Escherichia coli O-antigen biosynthesis gene cluster.</title>
        <authorList>
            <person name="Iguchi A."/>
            <person name="Iyoda S."/>
            <person name="Kikuchi T."/>
            <person name="Ogura Y."/>
            <person name="Katsura K."/>
            <person name="Ohnishi M."/>
            <person name="Hayashi T."/>
            <person name="Thomson N.R."/>
        </authorList>
    </citation>
    <scope>NUCLEOTIDE SEQUENCE</scope>
    <source>
        <strain evidence="2">K11a</strain>
    </source>
</reference>
<feature type="transmembrane region" description="Helical" evidence="1">
    <location>
        <begin position="395"/>
        <end position="413"/>
    </location>
</feature>
<dbReference type="EMBL" id="AB812026">
    <property type="protein sequence ID" value="BAQ01137.1"/>
    <property type="molecule type" value="Genomic_DNA"/>
</dbReference>
<organism evidence="2">
    <name type="scientific">Escherichia coli</name>
    <dbReference type="NCBI Taxonomy" id="562"/>
    <lineage>
        <taxon>Bacteria</taxon>
        <taxon>Pseudomonadati</taxon>
        <taxon>Pseudomonadota</taxon>
        <taxon>Gammaproteobacteria</taxon>
        <taxon>Enterobacterales</taxon>
        <taxon>Enterobacteriaceae</taxon>
        <taxon>Escherichia</taxon>
    </lineage>
</organism>
<feature type="transmembrane region" description="Helical" evidence="1">
    <location>
        <begin position="29"/>
        <end position="50"/>
    </location>
</feature>
<feature type="transmembrane region" description="Helical" evidence="1">
    <location>
        <begin position="223"/>
        <end position="242"/>
    </location>
</feature>
<feature type="transmembrane region" description="Helical" evidence="1">
    <location>
        <begin position="94"/>
        <end position="110"/>
    </location>
</feature>
<keyword evidence="1" id="KW-1133">Transmembrane helix</keyword>
<protein>
    <submittedName>
        <fullName evidence="2">O-antigen polymerase</fullName>
    </submittedName>
</protein>
<evidence type="ECO:0000313" key="2">
    <source>
        <dbReference type="EMBL" id="BAQ01137.1"/>
    </source>
</evidence>
<feature type="transmembrane region" description="Helical" evidence="1">
    <location>
        <begin position="57"/>
        <end position="74"/>
    </location>
</feature>
<keyword evidence="1" id="KW-0472">Membrane</keyword>
<evidence type="ECO:0000256" key="1">
    <source>
        <dbReference type="SAM" id="Phobius"/>
    </source>
</evidence>
<dbReference type="NCBIfam" id="TIGR04370">
    <property type="entry name" value="glyco_rpt_poly"/>
    <property type="match status" value="1"/>
</dbReference>